<evidence type="ECO:0000256" key="2">
    <source>
        <dbReference type="ARBA" id="ARBA00023002"/>
    </source>
</evidence>
<feature type="domain" description="Flavodoxin-like fold" evidence="3">
    <location>
        <begin position="1"/>
        <end position="185"/>
    </location>
</feature>
<dbReference type="InterPro" id="IPR029039">
    <property type="entry name" value="Flavoprotein-like_sf"/>
</dbReference>
<dbReference type="EC" id="1.-.-.-" evidence="4"/>
<keyword evidence="2 4" id="KW-0560">Oxidoreductase</keyword>
<gene>
    <name evidence="4" type="ORF">ACFPPC_09110</name>
</gene>
<keyword evidence="5" id="KW-1185">Reference proteome</keyword>
<accession>A0ABW0H8S1</accession>
<name>A0ABW0H8S1_9HYPH</name>
<comment type="caution">
    <text evidence="4">The sequence shown here is derived from an EMBL/GenBank/DDBJ whole genome shotgun (WGS) entry which is preliminary data.</text>
</comment>
<dbReference type="InterPro" id="IPR003680">
    <property type="entry name" value="Flavodoxin_fold"/>
</dbReference>
<organism evidence="4 5">
    <name type="scientific">Bosea vestrisii</name>
    <dbReference type="NCBI Taxonomy" id="151416"/>
    <lineage>
        <taxon>Bacteria</taxon>
        <taxon>Pseudomonadati</taxon>
        <taxon>Pseudomonadota</taxon>
        <taxon>Alphaproteobacteria</taxon>
        <taxon>Hyphomicrobiales</taxon>
        <taxon>Boseaceae</taxon>
        <taxon>Bosea</taxon>
    </lineage>
</organism>
<evidence type="ECO:0000259" key="3">
    <source>
        <dbReference type="Pfam" id="PF02525"/>
    </source>
</evidence>
<evidence type="ECO:0000313" key="5">
    <source>
        <dbReference type="Proteomes" id="UP001596104"/>
    </source>
</evidence>
<dbReference type="Pfam" id="PF02525">
    <property type="entry name" value="Flavodoxin_2"/>
    <property type="match status" value="1"/>
</dbReference>
<comment type="similarity">
    <text evidence="1">Belongs to the NAD(P)H dehydrogenase (quinone) family.</text>
</comment>
<sequence length="205" mass="22539">MRILSLVAHPRESSFCHAISGRVRNALSDAGHDVVHHDLYSEGFDPCLKAEEAYTIGDTFEAALSRGEDPVVRQHRSDIAAADGLLIVHPNWWGKPPAILSGWMDRVLVPGVAYRLSTADGLPEGLLAIRTALVLNTSDTPAQREEEQLGDPLESIWGRCVLPYCGVKAYRRHVFRPVVGSSDEQRGDWLAEAEAIGAMVFQSDR</sequence>
<dbReference type="Gene3D" id="3.40.50.360">
    <property type="match status" value="1"/>
</dbReference>
<reference evidence="5" key="1">
    <citation type="journal article" date="2019" name="Int. J. Syst. Evol. Microbiol.">
        <title>The Global Catalogue of Microorganisms (GCM) 10K type strain sequencing project: providing services to taxonomists for standard genome sequencing and annotation.</title>
        <authorList>
            <consortium name="The Broad Institute Genomics Platform"/>
            <consortium name="The Broad Institute Genome Sequencing Center for Infectious Disease"/>
            <person name="Wu L."/>
            <person name="Ma J."/>
        </authorList>
    </citation>
    <scope>NUCLEOTIDE SEQUENCE [LARGE SCALE GENOMIC DNA]</scope>
    <source>
        <strain evidence="5">CGMCC 1.16326</strain>
    </source>
</reference>
<dbReference type="PANTHER" id="PTHR10204">
    <property type="entry name" value="NAD P H OXIDOREDUCTASE-RELATED"/>
    <property type="match status" value="1"/>
</dbReference>
<dbReference type="EMBL" id="JBHSLV010000016">
    <property type="protein sequence ID" value="MFC5392792.1"/>
    <property type="molecule type" value="Genomic_DNA"/>
</dbReference>
<dbReference type="RefSeq" id="WP_377007629.1">
    <property type="nucleotide sequence ID" value="NZ_JBHSLV010000016.1"/>
</dbReference>
<dbReference type="EC" id="1.6.99.-" evidence="4"/>
<dbReference type="GO" id="GO:0016491">
    <property type="term" value="F:oxidoreductase activity"/>
    <property type="evidence" value="ECO:0007669"/>
    <property type="project" value="UniProtKB-KW"/>
</dbReference>
<proteinExistence type="inferred from homology"/>
<dbReference type="InterPro" id="IPR051545">
    <property type="entry name" value="NAD(P)H_dehydrogenase_qn"/>
</dbReference>
<protein>
    <submittedName>
        <fullName evidence="4">NAD(P)H-dependent oxidoreductase</fullName>
        <ecNumber evidence="4">1.-.-.-</ecNumber>
        <ecNumber evidence="4">1.6.99.-</ecNumber>
    </submittedName>
</protein>
<dbReference type="Proteomes" id="UP001596104">
    <property type="component" value="Unassembled WGS sequence"/>
</dbReference>
<dbReference type="PANTHER" id="PTHR10204:SF34">
    <property type="entry name" value="NAD(P)H DEHYDROGENASE [QUINONE] 1 ISOFORM 1"/>
    <property type="match status" value="1"/>
</dbReference>
<evidence type="ECO:0000313" key="4">
    <source>
        <dbReference type="EMBL" id="MFC5392792.1"/>
    </source>
</evidence>
<evidence type="ECO:0000256" key="1">
    <source>
        <dbReference type="ARBA" id="ARBA00006252"/>
    </source>
</evidence>
<dbReference type="SUPFAM" id="SSF52218">
    <property type="entry name" value="Flavoproteins"/>
    <property type="match status" value="1"/>
</dbReference>